<dbReference type="Proteomes" id="UP001517367">
    <property type="component" value="Unassembled WGS sequence"/>
</dbReference>
<proteinExistence type="predicted"/>
<dbReference type="RefSeq" id="WP_138730768.1">
    <property type="nucleotide sequence ID" value="NZ_SRMP02000016.1"/>
</dbReference>
<evidence type="ECO:0000313" key="1">
    <source>
        <dbReference type="EMBL" id="MFN0291919.1"/>
    </source>
</evidence>
<gene>
    <name evidence="1" type="ORF">E5L68_010995</name>
</gene>
<keyword evidence="2" id="KW-1185">Reference proteome</keyword>
<evidence type="ECO:0000313" key="2">
    <source>
        <dbReference type="Proteomes" id="UP001517367"/>
    </source>
</evidence>
<dbReference type="EMBL" id="SRMP02000016">
    <property type="protein sequence ID" value="MFN0291919.1"/>
    <property type="molecule type" value="Genomic_DNA"/>
</dbReference>
<protein>
    <submittedName>
        <fullName evidence="1">Uncharacterized protein</fullName>
    </submittedName>
</protein>
<name>A0ABW9JHN7_9SPHI</name>
<reference evidence="1 2" key="1">
    <citation type="submission" date="2024-12" db="EMBL/GenBank/DDBJ databases">
        <authorList>
            <person name="Hu S."/>
        </authorList>
    </citation>
    <scope>NUCLEOTIDE SEQUENCE [LARGE SCALE GENOMIC DNA]</scope>
    <source>
        <strain evidence="1 2">P-25</strain>
    </source>
</reference>
<accession>A0ABW9JHN7</accession>
<comment type="caution">
    <text evidence="1">The sequence shown here is derived from an EMBL/GenBank/DDBJ whole genome shotgun (WGS) entry which is preliminary data.</text>
</comment>
<organism evidence="1 2">
    <name type="scientific">Pedobacter helvus</name>
    <dbReference type="NCBI Taxonomy" id="2563444"/>
    <lineage>
        <taxon>Bacteria</taxon>
        <taxon>Pseudomonadati</taxon>
        <taxon>Bacteroidota</taxon>
        <taxon>Sphingobacteriia</taxon>
        <taxon>Sphingobacteriales</taxon>
        <taxon>Sphingobacteriaceae</taxon>
        <taxon>Pedobacter</taxon>
    </lineage>
</organism>
<sequence length="428" mass="48852">MAQLYYASEESYKYIQQLNYGFYLDQAEDGNIAIMVKLEPGLLDSIISGCPMRLVIRNPNFLLRSCTLYVDDIHGDPFHATAIEIGQEDRLLKGFDERVLHLFSGVKQVVLSLYNELNTPIFSADIGIETDPVAFQQWLFKVYNDPEYRKAGSYDKRTGSFYPESQVKGFELRLLNKDHSKTEKMTIYSPDYDGLETLPDIEKSGGFRHSDYSGDGKHGRLQELAIGTKLSNFFVEGSSLFSSPRYADGLEMTDFLLLDKNAAILIESKYIISEKSTKRNDNIVKATQQLNRAEQRIFEGTAEMENPTLDQYLKDIDIVLKLCIINDRIHLDEKYAKQLASRFSKPELPTFISVTVFCDLLVGFYLKNPPVFASNVFSNLLRIQDEFMESQKHINYLQVVSIEGLSAPELNALWKNRQESGAKPQKKN</sequence>